<comment type="similarity">
    <text evidence="1">Belongs to the 'GDXG' lipolytic enzyme family.</text>
</comment>
<evidence type="ECO:0000256" key="1">
    <source>
        <dbReference type="ARBA" id="ARBA00010515"/>
    </source>
</evidence>
<evidence type="ECO:0000313" key="4">
    <source>
        <dbReference type="EMBL" id="SKB94392.1"/>
    </source>
</evidence>
<dbReference type="EMBL" id="FUYR01000008">
    <property type="protein sequence ID" value="SKB94392.1"/>
    <property type="molecule type" value="Genomic_DNA"/>
</dbReference>
<evidence type="ECO:0000256" key="2">
    <source>
        <dbReference type="ARBA" id="ARBA00022801"/>
    </source>
</evidence>
<sequence>MEKFTTLITGFLFLLIISPACKKATVDPGPALVSQDYLNVSYGANIRNTFDIYLPEKRDVKTPVVLLIHGGSWFEGDKSAFTDLAKYWREKGFAAVTMNYRFTNTPEKNIHPAQVNDIAKAIDFIASKSTEWKVSGDKFALQGASAGGHLALLYTYKYDAANKVKSVISMAGPTDLTVIGSAGPAQAQVAQWLLGSTIQANPAAYVEASPITHVNAGSKPTLLFHGKLDVVVPFQQSQDLKNRLTQLGAVNKLVLYEDTGHEVVNVNHMASFLAECESWLRLHLK</sequence>
<dbReference type="Proteomes" id="UP000189981">
    <property type="component" value="Unassembled WGS sequence"/>
</dbReference>
<dbReference type="InterPro" id="IPR029058">
    <property type="entry name" value="AB_hydrolase_fold"/>
</dbReference>
<dbReference type="GO" id="GO:0016787">
    <property type="term" value="F:hydrolase activity"/>
    <property type="evidence" value="ECO:0007669"/>
    <property type="project" value="UniProtKB-KW"/>
</dbReference>
<dbReference type="PROSITE" id="PS01173">
    <property type="entry name" value="LIPASE_GDXG_HIS"/>
    <property type="match status" value="1"/>
</dbReference>
<reference evidence="5" key="1">
    <citation type="submission" date="2017-02" db="EMBL/GenBank/DDBJ databases">
        <authorList>
            <person name="Varghese N."/>
            <person name="Submissions S."/>
        </authorList>
    </citation>
    <scope>NUCLEOTIDE SEQUENCE [LARGE SCALE GENOMIC DNA]</scope>
    <source>
        <strain evidence="5">DSM 22385</strain>
    </source>
</reference>
<proteinExistence type="inferred from homology"/>
<dbReference type="SUPFAM" id="SSF53474">
    <property type="entry name" value="alpha/beta-Hydrolases"/>
    <property type="match status" value="1"/>
</dbReference>
<dbReference type="OrthoDB" id="9777975at2"/>
<evidence type="ECO:0000259" key="3">
    <source>
        <dbReference type="Pfam" id="PF20434"/>
    </source>
</evidence>
<dbReference type="RefSeq" id="WP_079704114.1">
    <property type="nucleotide sequence ID" value="NZ_FUYR01000008.1"/>
</dbReference>
<dbReference type="PANTHER" id="PTHR48081:SF33">
    <property type="entry name" value="KYNURENINE FORMAMIDASE"/>
    <property type="match status" value="1"/>
</dbReference>
<dbReference type="PANTHER" id="PTHR48081">
    <property type="entry name" value="AB HYDROLASE SUPERFAMILY PROTEIN C4A8.06C"/>
    <property type="match status" value="1"/>
</dbReference>
<dbReference type="STRING" id="572036.SAMN05661099_3616"/>
<name>A0A1T5FE30_9SPHI</name>
<dbReference type="InterPro" id="IPR050300">
    <property type="entry name" value="GDXG_lipolytic_enzyme"/>
</dbReference>
<keyword evidence="5" id="KW-1185">Reference proteome</keyword>
<keyword evidence="2" id="KW-0378">Hydrolase</keyword>
<feature type="domain" description="BD-FAE-like" evidence="3">
    <location>
        <begin position="51"/>
        <end position="244"/>
    </location>
</feature>
<evidence type="ECO:0000313" key="5">
    <source>
        <dbReference type="Proteomes" id="UP000189981"/>
    </source>
</evidence>
<dbReference type="AlphaFoldDB" id="A0A1T5FE30"/>
<dbReference type="InterPro" id="IPR049492">
    <property type="entry name" value="BD-FAE-like_dom"/>
</dbReference>
<organism evidence="4 5">
    <name type="scientific">Daejeonella lutea</name>
    <dbReference type="NCBI Taxonomy" id="572036"/>
    <lineage>
        <taxon>Bacteria</taxon>
        <taxon>Pseudomonadati</taxon>
        <taxon>Bacteroidota</taxon>
        <taxon>Sphingobacteriia</taxon>
        <taxon>Sphingobacteriales</taxon>
        <taxon>Sphingobacteriaceae</taxon>
        <taxon>Daejeonella</taxon>
    </lineage>
</organism>
<dbReference type="Pfam" id="PF20434">
    <property type="entry name" value="BD-FAE"/>
    <property type="match status" value="1"/>
</dbReference>
<dbReference type="Gene3D" id="3.40.50.1820">
    <property type="entry name" value="alpha/beta hydrolase"/>
    <property type="match status" value="1"/>
</dbReference>
<dbReference type="InterPro" id="IPR002168">
    <property type="entry name" value="Lipase_GDXG_HIS_AS"/>
</dbReference>
<gene>
    <name evidence="4" type="ORF">SAMN05661099_3616</name>
</gene>
<accession>A0A1T5FE30</accession>
<protein>
    <submittedName>
        <fullName evidence="4">Prolyl oligopeptidase family protein</fullName>
    </submittedName>
</protein>